<keyword evidence="9" id="KW-0472">Membrane</keyword>
<feature type="transmembrane region" description="Helical" evidence="9">
    <location>
        <begin position="302"/>
        <end position="321"/>
    </location>
</feature>
<comment type="subcellular location">
    <subcellularLocation>
        <location evidence="2">Cell membrane</location>
        <topology evidence="2">Multi-pass membrane protein</topology>
    </subcellularLocation>
</comment>
<dbReference type="InterPro" id="IPR003594">
    <property type="entry name" value="HATPase_dom"/>
</dbReference>
<evidence type="ECO:0000256" key="8">
    <source>
        <dbReference type="SAM" id="Coils"/>
    </source>
</evidence>
<accession>A0A2S9H3G7</accession>
<dbReference type="EC" id="2.7.13.3" evidence="3"/>
<evidence type="ECO:0000259" key="10">
    <source>
        <dbReference type="PROSITE" id="PS50109"/>
    </source>
</evidence>
<name>A0A2S9H3G7_9BURK</name>
<feature type="domain" description="Histidine kinase" evidence="10">
    <location>
        <begin position="389"/>
        <end position="618"/>
    </location>
</feature>
<keyword evidence="8" id="KW-0175">Coiled coil</keyword>
<dbReference type="Gene3D" id="1.10.287.130">
    <property type="match status" value="1"/>
</dbReference>
<dbReference type="SUPFAM" id="SSF103190">
    <property type="entry name" value="Sensory domain-like"/>
    <property type="match status" value="1"/>
</dbReference>
<keyword evidence="11" id="KW-0418">Kinase</keyword>
<protein>
    <recommendedName>
        <fullName evidence="3">histidine kinase</fullName>
        <ecNumber evidence="3">2.7.13.3</ecNumber>
    </recommendedName>
</protein>
<evidence type="ECO:0000256" key="7">
    <source>
        <dbReference type="ARBA" id="ARBA00022989"/>
    </source>
</evidence>
<dbReference type="CDD" id="cd12914">
    <property type="entry name" value="PDC1_DGC_like"/>
    <property type="match status" value="1"/>
</dbReference>
<organism evidence="11 12">
    <name type="scientific">Solimicrobium silvestre</name>
    <dbReference type="NCBI Taxonomy" id="2099400"/>
    <lineage>
        <taxon>Bacteria</taxon>
        <taxon>Pseudomonadati</taxon>
        <taxon>Pseudomonadota</taxon>
        <taxon>Betaproteobacteria</taxon>
        <taxon>Burkholderiales</taxon>
        <taxon>Oxalobacteraceae</taxon>
        <taxon>Solimicrobium</taxon>
    </lineage>
</organism>
<dbReference type="PRINTS" id="PR00344">
    <property type="entry name" value="BCTRLSENSOR"/>
</dbReference>
<feature type="coiled-coil region" evidence="8">
    <location>
        <begin position="332"/>
        <end position="359"/>
    </location>
</feature>
<keyword evidence="5" id="KW-0597">Phosphoprotein</keyword>
<evidence type="ECO:0000256" key="9">
    <source>
        <dbReference type="SAM" id="Phobius"/>
    </source>
</evidence>
<evidence type="ECO:0000256" key="2">
    <source>
        <dbReference type="ARBA" id="ARBA00004651"/>
    </source>
</evidence>
<feature type="transmembrane region" description="Helical" evidence="9">
    <location>
        <begin position="20"/>
        <end position="42"/>
    </location>
</feature>
<keyword evidence="11" id="KW-0808">Transferase</keyword>
<reference evidence="11 12" key="1">
    <citation type="submission" date="2018-02" db="EMBL/GenBank/DDBJ databases">
        <title>Solimicrobium silvestre gen. nov., sp. nov., isolated from alpine forest soil.</title>
        <authorList>
            <person name="Margesin R."/>
            <person name="Albuquerque L."/>
            <person name="Zhang D.-C."/>
            <person name="Froufe H.J.C."/>
            <person name="Severino R."/>
            <person name="Roxo I."/>
            <person name="Egas C."/>
            <person name="Da Costa M.S."/>
        </authorList>
    </citation>
    <scope>NUCLEOTIDE SEQUENCE [LARGE SCALE GENOMIC DNA]</scope>
    <source>
        <strain evidence="11 12">S20-91</strain>
    </source>
</reference>
<evidence type="ECO:0000256" key="4">
    <source>
        <dbReference type="ARBA" id="ARBA00022475"/>
    </source>
</evidence>
<dbReference type="OrthoDB" id="9812260at2"/>
<evidence type="ECO:0000313" key="11">
    <source>
        <dbReference type="EMBL" id="PRC94511.1"/>
    </source>
</evidence>
<comment type="catalytic activity">
    <reaction evidence="1">
        <text>ATP + protein L-histidine = ADP + protein N-phospho-L-histidine.</text>
        <dbReference type="EC" id="2.7.13.3"/>
    </reaction>
</comment>
<dbReference type="SUPFAM" id="SSF47384">
    <property type="entry name" value="Homodimeric domain of signal transducing histidine kinase"/>
    <property type="match status" value="1"/>
</dbReference>
<dbReference type="EMBL" id="PUGF01000002">
    <property type="protein sequence ID" value="PRC94511.1"/>
    <property type="molecule type" value="Genomic_DNA"/>
</dbReference>
<proteinExistence type="predicted"/>
<evidence type="ECO:0000256" key="1">
    <source>
        <dbReference type="ARBA" id="ARBA00000085"/>
    </source>
</evidence>
<dbReference type="InterPro" id="IPR036097">
    <property type="entry name" value="HisK_dim/P_sf"/>
</dbReference>
<keyword evidence="7 9" id="KW-1133">Transmembrane helix</keyword>
<dbReference type="RefSeq" id="WP_105530239.1">
    <property type="nucleotide sequence ID" value="NZ_PUGF01000002.1"/>
</dbReference>
<dbReference type="Pfam" id="PF02518">
    <property type="entry name" value="HATPase_c"/>
    <property type="match status" value="1"/>
</dbReference>
<keyword evidence="6 9" id="KW-0812">Transmembrane</keyword>
<evidence type="ECO:0000313" key="12">
    <source>
        <dbReference type="Proteomes" id="UP000237839"/>
    </source>
</evidence>
<keyword evidence="12" id="KW-1185">Reference proteome</keyword>
<dbReference type="InterPro" id="IPR036890">
    <property type="entry name" value="HATPase_C_sf"/>
</dbReference>
<dbReference type="Proteomes" id="UP000237839">
    <property type="component" value="Unassembled WGS sequence"/>
</dbReference>
<dbReference type="InterPro" id="IPR005467">
    <property type="entry name" value="His_kinase_dom"/>
</dbReference>
<dbReference type="Gene3D" id="3.30.450.20">
    <property type="entry name" value="PAS domain"/>
    <property type="match status" value="2"/>
</dbReference>
<dbReference type="InterPro" id="IPR029151">
    <property type="entry name" value="Sensor-like_sf"/>
</dbReference>
<gene>
    <name evidence="11" type="ORF">S2091_0514</name>
</gene>
<dbReference type="PANTHER" id="PTHR43065:SF47">
    <property type="match status" value="1"/>
</dbReference>
<dbReference type="PANTHER" id="PTHR43065">
    <property type="entry name" value="SENSOR HISTIDINE KINASE"/>
    <property type="match status" value="1"/>
</dbReference>
<dbReference type="InterPro" id="IPR004358">
    <property type="entry name" value="Sig_transdc_His_kin-like_C"/>
</dbReference>
<comment type="caution">
    <text evidence="11">The sequence shown here is derived from an EMBL/GenBank/DDBJ whole genome shotgun (WGS) entry which is preliminary data.</text>
</comment>
<dbReference type="PROSITE" id="PS50109">
    <property type="entry name" value="HIS_KIN"/>
    <property type="match status" value="1"/>
</dbReference>
<dbReference type="InterPro" id="IPR003661">
    <property type="entry name" value="HisK_dim/P_dom"/>
</dbReference>
<dbReference type="AlphaFoldDB" id="A0A2S9H3G7"/>
<dbReference type="CDD" id="cd00082">
    <property type="entry name" value="HisKA"/>
    <property type="match status" value="1"/>
</dbReference>
<dbReference type="GO" id="GO:0000155">
    <property type="term" value="F:phosphorelay sensor kinase activity"/>
    <property type="evidence" value="ECO:0007669"/>
    <property type="project" value="InterPro"/>
</dbReference>
<evidence type="ECO:0000256" key="5">
    <source>
        <dbReference type="ARBA" id="ARBA00022553"/>
    </source>
</evidence>
<keyword evidence="4" id="KW-1003">Cell membrane</keyword>
<dbReference type="CDD" id="cd12915">
    <property type="entry name" value="PDC2_DGC_like"/>
    <property type="match status" value="1"/>
</dbReference>
<dbReference type="GO" id="GO:0005886">
    <property type="term" value="C:plasma membrane"/>
    <property type="evidence" value="ECO:0007669"/>
    <property type="project" value="UniProtKB-SubCell"/>
</dbReference>
<dbReference type="SUPFAM" id="SSF55874">
    <property type="entry name" value="ATPase domain of HSP90 chaperone/DNA topoisomerase II/histidine kinase"/>
    <property type="match status" value="1"/>
</dbReference>
<dbReference type="SMART" id="SM00387">
    <property type="entry name" value="HATPase_c"/>
    <property type="match status" value="1"/>
</dbReference>
<sequence>MHAINNPFVHFNSFRWQSAVLNYLNAIVISLIVIIAVLSLTYDYQLAENQVNSETHNLASSLVISIDGLLDTIDIALLDTADELVALQASDTHDHAIIDRNLKEERERLPGHVDLHATDEKGDMIYGKDPEQSVVNVADRPYFTSIRNHPDSGLYISTPIQGRYSHKWIWLFSRRIHKSDGSFGGVIAASIPIDEIKSMLGRHIALPKGGSIALRNKTLESIARVVFGIPNSIPIGDKRISDAYLAAAKKNPLEGTYISDSASADPISKTYSYVQSQKYGFIILVAIPREAAFAGWKKQMWVEIGIVSVFIFCAVVFVHFIRRAWQNQERDMLTIKESRDALQALNNELEERVHTRTQELSETLSHLRVTQNDLMQSEKLASLGFMVAGVSHEINTPIGNAVMLTSTLENHVTQLDQQIHTGNLSRPSLLSWIESTNDMVKLLERSVNRVAELVKNFKNLALDQTSECRRTFDLSHEIHSVIEVLRPNFKGHVIERNIPDHIKCDSYPEVFNQVVTNLIQNASLHAFEGRSEGRIVVTAIVDKGKVELTVADDGIGMNEATLVRIFDPFFTTKLGKGGSGLGLAFCYRIVTNILAGELRAISTKDVGSQFILTMPLNAPGAF</sequence>
<dbReference type="Gene3D" id="3.30.565.10">
    <property type="entry name" value="Histidine kinase-like ATPase, C-terminal domain"/>
    <property type="match status" value="1"/>
</dbReference>
<evidence type="ECO:0000256" key="3">
    <source>
        <dbReference type="ARBA" id="ARBA00012438"/>
    </source>
</evidence>
<evidence type="ECO:0000256" key="6">
    <source>
        <dbReference type="ARBA" id="ARBA00022692"/>
    </source>
</evidence>